<protein>
    <submittedName>
        <fullName evidence="1">Uncharacterized protein</fullName>
    </submittedName>
</protein>
<dbReference type="EMBL" id="BMAW01045865">
    <property type="protein sequence ID" value="GFS52219.1"/>
    <property type="molecule type" value="Genomic_DNA"/>
</dbReference>
<dbReference type="AlphaFoldDB" id="A0A8X6KIV4"/>
<evidence type="ECO:0000313" key="1">
    <source>
        <dbReference type="EMBL" id="GFS52219.1"/>
    </source>
</evidence>
<reference evidence="1" key="1">
    <citation type="submission" date="2020-08" db="EMBL/GenBank/DDBJ databases">
        <title>Multicomponent nature underlies the extraordinary mechanical properties of spider dragline silk.</title>
        <authorList>
            <person name="Kono N."/>
            <person name="Nakamura H."/>
            <person name="Mori M."/>
            <person name="Yoshida Y."/>
            <person name="Ohtoshi R."/>
            <person name="Malay A.D."/>
            <person name="Moran D.A.P."/>
            <person name="Tomita M."/>
            <person name="Numata K."/>
            <person name="Arakawa K."/>
        </authorList>
    </citation>
    <scope>NUCLEOTIDE SEQUENCE</scope>
</reference>
<organism evidence="1 2">
    <name type="scientific">Nephila pilipes</name>
    <name type="common">Giant wood spider</name>
    <name type="synonym">Nephila maculata</name>
    <dbReference type="NCBI Taxonomy" id="299642"/>
    <lineage>
        <taxon>Eukaryota</taxon>
        <taxon>Metazoa</taxon>
        <taxon>Ecdysozoa</taxon>
        <taxon>Arthropoda</taxon>
        <taxon>Chelicerata</taxon>
        <taxon>Arachnida</taxon>
        <taxon>Araneae</taxon>
        <taxon>Araneomorphae</taxon>
        <taxon>Entelegynae</taxon>
        <taxon>Araneoidea</taxon>
        <taxon>Nephilidae</taxon>
        <taxon>Nephila</taxon>
    </lineage>
</organism>
<comment type="caution">
    <text evidence="1">The sequence shown here is derived from an EMBL/GenBank/DDBJ whole genome shotgun (WGS) entry which is preliminary data.</text>
</comment>
<sequence>MNKKSDISNTAVKKKNNRNCMKYNAFGVTAFSREGFWMRRYSRERISSFMDIERMWSDLHPDRILSKKGMNQTRDIANMAVNKRKIPTMKE</sequence>
<gene>
    <name evidence="1" type="ORF">NPIL_224341</name>
</gene>
<dbReference type="Proteomes" id="UP000887013">
    <property type="component" value="Unassembled WGS sequence"/>
</dbReference>
<evidence type="ECO:0000313" key="2">
    <source>
        <dbReference type="Proteomes" id="UP000887013"/>
    </source>
</evidence>
<name>A0A8X6KIV4_NEPPI</name>
<keyword evidence="2" id="KW-1185">Reference proteome</keyword>
<proteinExistence type="predicted"/>
<accession>A0A8X6KIV4</accession>